<accession>A0A6N0HVZ5</accession>
<dbReference type="EMBL" id="CP054491">
    <property type="protein sequence ID" value="QKQ26530.1"/>
    <property type="molecule type" value="Genomic_DNA"/>
</dbReference>
<dbReference type="KEGG" id="rev:HUE57_09735"/>
<keyword evidence="2" id="KW-1185">Reference proteome</keyword>
<evidence type="ECO:0000313" key="1">
    <source>
        <dbReference type="EMBL" id="QKQ26530.1"/>
    </source>
</evidence>
<evidence type="ECO:0000313" key="2">
    <source>
        <dbReference type="Proteomes" id="UP000509658"/>
    </source>
</evidence>
<protein>
    <submittedName>
        <fullName evidence="1">Uncharacterized protein</fullName>
    </submittedName>
</protein>
<dbReference type="RefSeq" id="WP_174673082.1">
    <property type="nucleotide sequence ID" value="NZ_CP054491.1"/>
</dbReference>
<name>A0A6N0HVZ5_9GAMM</name>
<reference evidence="1 2" key="1">
    <citation type="submission" date="2020-05" db="EMBL/GenBank/DDBJ databases">
        <title>Horizontal transmission and recombination maintain forever young bacterial symbiont genomes.</title>
        <authorList>
            <person name="Russell S.L."/>
            <person name="Pepper-Tunick E."/>
            <person name="Svedberg J."/>
            <person name="Byrne A."/>
            <person name="Ruelas Castillo J."/>
            <person name="Vollmers C."/>
            <person name="Beinart R.A."/>
            <person name="Corbett-Detig R."/>
        </authorList>
    </citation>
    <scope>NUCLEOTIDE SEQUENCE [LARGE SCALE GENOMIC DNA]</scope>
    <source>
        <strain evidence="1">Santa_Monica_outfall</strain>
    </source>
</reference>
<dbReference type="Proteomes" id="UP000509658">
    <property type="component" value="Chromosome"/>
</dbReference>
<dbReference type="AlphaFoldDB" id="A0A6N0HVZ5"/>
<gene>
    <name evidence="1" type="ORF">HUE57_09735</name>
</gene>
<proteinExistence type="predicted"/>
<organism evidence="1 2">
    <name type="scientific">Candidatus Reidiella endopervernicosa</name>
    <dbReference type="NCBI Taxonomy" id="2738883"/>
    <lineage>
        <taxon>Bacteria</taxon>
        <taxon>Pseudomonadati</taxon>
        <taxon>Pseudomonadota</taxon>
        <taxon>Gammaproteobacteria</taxon>
        <taxon>Candidatus Reidiella</taxon>
    </lineage>
</organism>
<sequence length="116" mass="13018">MIPHGIDNLNHAIGAIGFNEWRVSDKGLVYLSSNNKWSMSFEAPRALNIMTSWFKSNGWEVEISSSGLIATQMLKQLEGVWGVGLLKRKGLIELLNKMSEGRALLKNAFWGEIQKL</sequence>